<keyword evidence="2" id="KW-0560">Oxidoreductase</keyword>
<dbReference type="GO" id="GO:0016491">
    <property type="term" value="F:oxidoreductase activity"/>
    <property type="evidence" value="ECO:0007669"/>
    <property type="project" value="UniProtKB-KW"/>
</dbReference>
<sequence>MTQPLKTGLVGFGKVAQTMHAPLIHREPLLELTAVVERHHQYSKEKYPNVTVYKSLEELLAKAEVDLIVICTPNEYHFPQAKMALEAGKHVVVDKPITVTSSEAEALVALAKKQGMLLSAFQNRRWDGDFQTIIKLLEEETLGRIVHFESHFDRFRPEPNDNWREKEVPGSGILYDLGAHLIDQALLLFGQPTWIYAEILKQRKGVEADDFFDLTLMYPETKVRLSASILMNAPLPKFLVLGEKGSYSKYGLDVQEAAFKAGVVPGSENWGVEDASSYGNVYLEGKHFSYPTVNGNYLAYYENIAESIQGKASLKVKPEEAIQVLKVIEAAQQSHAEGKRIFL</sequence>
<feature type="domain" description="Gfo/Idh/MocA-like oxidoreductase N-terminal" evidence="3">
    <location>
        <begin position="6"/>
        <end position="119"/>
    </location>
</feature>
<dbReference type="Pfam" id="PF01408">
    <property type="entry name" value="GFO_IDH_MocA"/>
    <property type="match status" value="1"/>
</dbReference>
<dbReference type="Proteomes" id="UP000316614">
    <property type="component" value="Chromosome"/>
</dbReference>
<dbReference type="Pfam" id="PF02894">
    <property type="entry name" value="GFO_IDH_MocA_C"/>
    <property type="match status" value="1"/>
</dbReference>
<feature type="domain" description="Gfo/Idh/MocA-like oxidoreductase C-terminal" evidence="4">
    <location>
        <begin position="135"/>
        <end position="341"/>
    </location>
</feature>
<dbReference type="InterPro" id="IPR036291">
    <property type="entry name" value="NAD(P)-bd_dom_sf"/>
</dbReference>
<dbReference type="InterPro" id="IPR051317">
    <property type="entry name" value="Gfo/Idh/MocA_oxidoreduct"/>
</dbReference>
<dbReference type="SUPFAM" id="SSF51735">
    <property type="entry name" value="NAD(P)-binding Rossmann-fold domains"/>
    <property type="match status" value="1"/>
</dbReference>
<dbReference type="KEGG" id="echi:FKX85_04515"/>
<evidence type="ECO:0000259" key="3">
    <source>
        <dbReference type="Pfam" id="PF01408"/>
    </source>
</evidence>
<dbReference type="InterPro" id="IPR000683">
    <property type="entry name" value="Gfo/Idh/MocA-like_OxRdtase_N"/>
</dbReference>
<reference evidence="5 6" key="1">
    <citation type="submission" date="2019-06" db="EMBL/GenBank/DDBJ databases">
        <title>Echinicola alkalisoli sp. nov. isolated from saline soil.</title>
        <authorList>
            <person name="Sun J.-Q."/>
            <person name="Xu L."/>
        </authorList>
    </citation>
    <scope>NUCLEOTIDE SEQUENCE [LARGE SCALE GENOMIC DNA]</scope>
    <source>
        <strain evidence="5 6">LN3S3</strain>
    </source>
</reference>
<keyword evidence="6" id="KW-1185">Reference proteome</keyword>
<dbReference type="NCBIfam" id="NF008607">
    <property type="entry name" value="PRK11579.1"/>
    <property type="match status" value="1"/>
</dbReference>
<dbReference type="PANTHER" id="PTHR43708:SF5">
    <property type="entry name" value="CONSERVED EXPRESSED OXIDOREDUCTASE (EUROFUNG)-RELATED"/>
    <property type="match status" value="1"/>
</dbReference>
<dbReference type="Gene3D" id="3.30.360.10">
    <property type="entry name" value="Dihydrodipicolinate Reductase, domain 2"/>
    <property type="match status" value="1"/>
</dbReference>
<protein>
    <submittedName>
        <fullName evidence="5">Oxidoreductase</fullName>
    </submittedName>
</protein>
<dbReference type="Gene3D" id="3.40.50.720">
    <property type="entry name" value="NAD(P)-binding Rossmann-like Domain"/>
    <property type="match status" value="1"/>
</dbReference>
<name>A0A514CF09_9BACT</name>
<organism evidence="5 6">
    <name type="scientific">Echinicola soli</name>
    <dbReference type="NCBI Taxonomy" id="2591634"/>
    <lineage>
        <taxon>Bacteria</taxon>
        <taxon>Pseudomonadati</taxon>
        <taxon>Bacteroidota</taxon>
        <taxon>Cytophagia</taxon>
        <taxon>Cytophagales</taxon>
        <taxon>Cyclobacteriaceae</taxon>
        <taxon>Echinicola</taxon>
    </lineage>
</organism>
<dbReference type="PANTHER" id="PTHR43708">
    <property type="entry name" value="CONSERVED EXPRESSED OXIDOREDUCTASE (EUROFUNG)"/>
    <property type="match status" value="1"/>
</dbReference>
<accession>A0A514CF09</accession>
<gene>
    <name evidence="5" type="ORF">FKX85_04515</name>
</gene>
<dbReference type="OrthoDB" id="9815825at2"/>
<proteinExistence type="inferred from homology"/>
<evidence type="ECO:0000256" key="2">
    <source>
        <dbReference type="ARBA" id="ARBA00023002"/>
    </source>
</evidence>
<evidence type="ECO:0000313" key="6">
    <source>
        <dbReference type="Proteomes" id="UP000316614"/>
    </source>
</evidence>
<evidence type="ECO:0000259" key="4">
    <source>
        <dbReference type="Pfam" id="PF02894"/>
    </source>
</evidence>
<dbReference type="InterPro" id="IPR004104">
    <property type="entry name" value="Gfo/Idh/MocA-like_OxRdtase_C"/>
</dbReference>
<dbReference type="AlphaFoldDB" id="A0A514CF09"/>
<dbReference type="GO" id="GO:0000166">
    <property type="term" value="F:nucleotide binding"/>
    <property type="evidence" value="ECO:0007669"/>
    <property type="project" value="InterPro"/>
</dbReference>
<dbReference type="RefSeq" id="WP_141613596.1">
    <property type="nucleotide sequence ID" value="NZ_CP041253.1"/>
</dbReference>
<evidence type="ECO:0000256" key="1">
    <source>
        <dbReference type="ARBA" id="ARBA00010928"/>
    </source>
</evidence>
<comment type="similarity">
    <text evidence="1">Belongs to the Gfo/Idh/MocA family.</text>
</comment>
<evidence type="ECO:0000313" key="5">
    <source>
        <dbReference type="EMBL" id="QDH78340.1"/>
    </source>
</evidence>
<dbReference type="EMBL" id="CP041253">
    <property type="protein sequence ID" value="QDH78340.1"/>
    <property type="molecule type" value="Genomic_DNA"/>
</dbReference>